<dbReference type="InterPro" id="IPR054574">
    <property type="entry name" value="Cgl0159_dom"/>
</dbReference>
<dbReference type="Proteomes" id="UP000007962">
    <property type="component" value="Chromosome"/>
</dbReference>
<evidence type="ECO:0000259" key="1">
    <source>
        <dbReference type="Pfam" id="PF22649"/>
    </source>
</evidence>
<dbReference type="Gene3D" id="3.20.20.70">
    <property type="entry name" value="Aldolase class I"/>
    <property type="match status" value="1"/>
</dbReference>
<dbReference type="EMBL" id="CP001618">
    <property type="protein sequence ID" value="ACQ78987.1"/>
    <property type="molecule type" value="Genomic_DNA"/>
</dbReference>
<sequence length="289" mass="29755">MTRPRDLPALRFTDPDAVRSSLAARPRFAPPADPGARVLLLAADHPARGALGAGADPTAMGDRFELLRRLVVALGRPGVTGFVGTADLVEDLTLLGALDGKLVLGSMNRGGLAGASFELDDRFTGYDAAGIAAAGLDGGKMLLRLDLDDAGSLATLEASARAVDALAARDLVALVEPFLVGRGEGGLRTDLGTDAVVRSVAIASGLASTTRRTWLKVPLAADMERVASATTLPLLVLGGEVPEDLDATMESWRAALELPSVRGFVIGRSLLYPPGGDVAAAVDEVVGML</sequence>
<dbReference type="OrthoDB" id="3726202at2"/>
<evidence type="ECO:0000313" key="2">
    <source>
        <dbReference type="EMBL" id="ACQ78987.1"/>
    </source>
</evidence>
<protein>
    <recommendedName>
        <fullName evidence="1">Cgl0159-like domain-containing protein</fullName>
    </recommendedName>
</protein>
<keyword evidence="3" id="KW-1185">Reference proteome</keyword>
<dbReference type="SUPFAM" id="SSF51569">
    <property type="entry name" value="Aldolase"/>
    <property type="match status" value="1"/>
</dbReference>
<dbReference type="HOGENOM" id="CLU_056329_0_0_11"/>
<dbReference type="Pfam" id="PF22649">
    <property type="entry name" value="Cgl0159"/>
    <property type="match status" value="1"/>
</dbReference>
<dbReference type="eggNOG" id="COG1830">
    <property type="taxonomic scope" value="Bacteria"/>
</dbReference>
<accession>C5BYM9</accession>
<dbReference type="RefSeq" id="WP_012725767.1">
    <property type="nucleotide sequence ID" value="NC_012669.1"/>
</dbReference>
<organism evidence="2 3">
    <name type="scientific">Beutenbergia cavernae (strain ATCC BAA-8 / DSM 12333 / CCUG 43141 / JCM 11478 / NBRC 16432 / NCIMB 13614 / HKI 0122)</name>
    <dbReference type="NCBI Taxonomy" id="471853"/>
    <lineage>
        <taxon>Bacteria</taxon>
        <taxon>Bacillati</taxon>
        <taxon>Actinomycetota</taxon>
        <taxon>Actinomycetes</taxon>
        <taxon>Micrococcales</taxon>
        <taxon>Beutenbergiaceae</taxon>
        <taxon>Beutenbergia</taxon>
    </lineage>
</organism>
<dbReference type="KEGG" id="bcv:Bcav_0726"/>
<dbReference type="InterPro" id="IPR013785">
    <property type="entry name" value="Aldolase_TIM"/>
</dbReference>
<gene>
    <name evidence="2" type="ordered locus">Bcav_0726</name>
</gene>
<dbReference type="AlphaFoldDB" id="C5BYM9"/>
<evidence type="ECO:0000313" key="3">
    <source>
        <dbReference type="Proteomes" id="UP000007962"/>
    </source>
</evidence>
<dbReference type="STRING" id="471853.Bcav_0726"/>
<proteinExistence type="predicted"/>
<feature type="domain" description="Cgl0159-like" evidence="1">
    <location>
        <begin position="37"/>
        <end position="285"/>
    </location>
</feature>
<reference evidence="2 3" key="1">
    <citation type="journal article" date="2009" name="Stand. Genomic Sci.">
        <title>Complete genome sequence of Beutenbergia cavernae type strain (HKI 0122).</title>
        <authorList>
            <person name="Land M."/>
            <person name="Pukall R."/>
            <person name="Abt B."/>
            <person name="Goker M."/>
            <person name="Rohde M."/>
            <person name="Glavina Del Rio T."/>
            <person name="Tice H."/>
            <person name="Copeland A."/>
            <person name="Cheng J.F."/>
            <person name="Lucas S."/>
            <person name="Chen F."/>
            <person name="Nolan M."/>
            <person name="Bruce D."/>
            <person name="Goodwin L."/>
            <person name="Pitluck S."/>
            <person name="Ivanova N."/>
            <person name="Mavromatis K."/>
            <person name="Ovchinnikova G."/>
            <person name="Pati A."/>
            <person name="Chen A."/>
            <person name="Palaniappan K."/>
            <person name="Hauser L."/>
            <person name="Chang Y.J."/>
            <person name="Jefferies C.C."/>
            <person name="Saunders E."/>
            <person name="Brettin T."/>
            <person name="Detter J.C."/>
            <person name="Han C."/>
            <person name="Chain P."/>
            <person name="Bristow J."/>
            <person name="Eisen J.A."/>
            <person name="Markowitz V."/>
            <person name="Hugenholtz P."/>
            <person name="Kyrpides N.C."/>
            <person name="Klenk H.P."/>
            <person name="Lapidus A."/>
        </authorList>
    </citation>
    <scope>NUCLEOTIDE SEQUENCE [LARGE SCALE GENOMIC DNA]</scope>
    <source>
        <strain evidence="3">ATCC BAA-8 / DSM 12333 / NBRC 16432</strain>
    </source>
</reference>
<name>C5BYM9_BEUC1</name>